<evidence type="ECO:0000256" key="1">
    <source>
        <dbReference type="SAM" id="MobiDB-lite"/>
    </source>
</evidence>
<organism evidence="2 3">
    <name type="scientific">Thalassovita litoralis</name>
    <dbReference type="NCBI Taxonomy" id="1010611"/>
    <lineage>
        <taxon>Bacteria</taxon>
        <taxon>Pseudomonadati</taxon>
        <taxon>Pseudomonadota</taxon>
        <taxon>Alphaproteobacteria</taxon>
        <taxon>Rhodobacterales</taxon>
        <taxon>Roseobacteraceae</taxon>
        <taxon>Thalassovita</taxon>
    </lineage>
</organism>
<dbReference type="Pfam" id="PF20135">
    <property type="entry name" value="DUF6525"/>
    <property type="match status" value="1"/>
</dbReference>
<evidence type="ECO:0000313" key="3">
    <source>
        <dbReference type="Proteomes" id="UP000316030"/>
    </source>
</evidence>
<reference evidence="2 3" key="1">
    <citation type="submission" date="2017-05" db="EMBL/GenBank/DDBJ databases">
        <authorList>
            <person name="Varghese N."/>
            <person name="Submissions S."/>
        </authorList>
    </citation>
    <scope>NUCLEOTIDE SEQUENCE [LARGE SCALE GENOMIC DNA]</scope>
    <source>
        <strain evidence="2 3">DSM 29506</strain>
    </source>
</reference>
<sequence>MTERRNLGQTTLPRRRRADPMRSYDALPAPLRQWLANAALAWSPASCLRVWRKARTKGATPQEALALLDRVEQATLARDRVTAGAADSYPAYRAANP</sequence>
<dbReference type="OrthoDB" id="7658988at2"/>
<dbReference type="InterPro" id="IPR045386">
    <property type="entry name" value="DUF6525"/>
</dbReference>
<keyword evidence="3" id="KW-1185">Reference proteome</keyword>
<proteinExistence type="predicted"/>
<protein>
    <submittedName>
        <fullName evidence="2">Uncharacterized protein</fullName>
    </submittedName>
</protein>
<accession>A0A521ANZ5</accession>
<dbReference type="AlphaFoldDB" id="A0A521ANZ5"/>
<feature type="region of interest" description="Disordered" evidence="1">
    <location>
        <begin position="1"/>
        <end position="22"/>
    </location>
</feature>
<dbReference type="EMBL" id="FXTO01000001">
    <property type="protein sequence ID" value="SMO36533.1"/>
    <property type="molecule type" value="Genomic_DNA"/>
</dbReference>
<dbReference type="RefSeq" id="WP_142491582.1">
    <property type="nucleotide sequence ID" value="NZ_FXTO01000001.1"/>
</dbReference>
<dbReference type="Proteomes" id="UP000316030">
    <property type="component" value="Unassembled WGS sequence"/>
</dbReference>
<name>A0A521ANZ5_9RHOB</name>
<gene>
    <name evidence="2" type="ORF">SAMN06265173_101278</name>
</gene>
<evidence type="ECO:0000313" key="2">
    <source>
        <dbReference type="EMBL" id="SMO36533.1"/>
    </source>
</evidence>